<dbReference type="PANTHER" id="PTHR34047:SF8">
    <property type="entry name" value="PROTEIN YKFC"/>
    <property type="match status" value="1"/>
</dbReference>
<dbReference type="SUPFAM" id="SSF56672">
    <property type="entry name" value="DNA/RNA polymerases"/>
    <property type="match status" value="1"/>
</dbReference>
<evidence type="ECO:0000256" key="7">
    <source>
        <dbReference type="ARBA" id="ARBA00023118"/>
    </source>
</evidence>
<sequence length="372" mass="42414">METRKSYYSVLCTEEFLFEAWKAIKSKNASGGIDGITLACFEDNLQTYISELSNDLKAGTWSPEPYLSIEIPKKKSEVRKLGLLSVKDKIVQYAIKTLVEPLFENIFMDSSYGYRPNKGHTKAVRRALSECCKKKNKWVLRLDIDNYFDTINHHLLAARLHALIPDEEIVRLIMLSVQMGIVNKHLKWSDNLEGVPQGAILSPLLSNFYLHPFDKYVQTLTRSYVRYADDFCLMCETHELAKSWLKQLSVYLQTHLGLSLNTPIVAELRKGFEFLGITISKGGLSLSNKKEVDLKERITNLSVTDKGFTPASLRAWAGVCNYYGTLLPQPVLHSLDDLLYEHLKQVVSASYRQIANRAVLTRMMSEIDYLSN</sequence>
<keyword evidence="4" id="KW-0479">Metal-binding</keyword>
<evidence type="ECO:0000313" key="11">
    <source>
        <dbReference type="EMBL" id="MBC5631468.1"/>
    </source>
</evidence>
<evidence type="ECO:0000256" key="8">
    <source>
        <dbReference type="ARBA" id="ARBA00034120"/>
    </source>
</evidence>
<dbReference type="PRINTS" id="PR00866">
    <property type="entry name" value="RNADNAPOLMS"/>
</dbReference>
<dbReference type="Proteomes" id="UP000651475">
    <property type="component" value="Unassembled WGS sequence"/>
</dbReference>
<keyword evidence="7" id="KW-0051">Antiviral defense</keyword>
<comment type="catalytic activity">
    <reaction evidence="9">
        <text>DNA(n) + a 2'-deoxyribonucleoside 5'-triphosphate = DNA(n+1) + diphosphate</text>
        <dbReference type="Rhea" id="RHEA:22508"/>
        <dbReference type="Rhea" id="RHEA-COMP:17339"/>
        <dbReference type="Rhea" id="RHEA-COMP:17340"/>
        <dbReference type="ChEBI" id="CHEBI:33019"/>
        <dbReference type="ChEBI" id="CHEBI:61560"/>
        <dbReference type="ChEBI" id="CHEBI:173112"/>
        <dbReference type="EC" id="2.7.7.49"/>
    </reaction>
</comment>
<dbReference type="EMBL" id="JACOOJ010000002">
    <property type="protein sequence ID" value="MBC5631468.1"/>
    <property type="molecule type" value="Genomic_DNA"/>
</dbReference>
<evidence type="ECO:0000256" key="1">
    <source>
        <dbReference type="ARBA" id="ARBA00012493"/>
    </source>
</evidence>
<organism evidence="11 12">
    <name type="scientific">Parabacteroides hominis</name>
    <dbReference type="NCBI Taxonomy" id="2763057"/>
    <lineage>
        <taxon>Bacteria</taxon>
        <taxon>Pseudomonadati</taxon>
        <taxon>Bacteroidota</taxon>
        <taxon>Bacteroidia</taxon>
        <taxon>Bacteroidales</taxon>
        <taxon>Tannerellaceae</taxon>
        <taxon>Parabacteroides</taxon>
    </lineage>
</organism>
<comment type="caution">
    <text evidence="11">The sequence shown here is derived from an EMBL/GenBank/DDBJ whole genome shotgun (WGS) entry which is preliminary data.</text>
</comment>
<dbReference type="Pfam" id="PF00078">
    <property type="entry name" value="RVT_1"/>
    <property type="match status" value="1"/>
</dbReference>
<evidence type="ECO:0000256" key="2">
    <source>
        <dbReference type="ARBA" id="ARBA00022679"/>
    </source>
</evidence>
<evidence type="ECO:0000256" key="9">
    <source>
        <dbReference type="ARBA" id="ARBA00048173"/>
    </source>
</evidence>
<keyword evidence="3" id="KW-0548">Nucleotidyltransferase</keyword>
<evidence type="ECO:0000259" key="10">
    <source>
        <dbReference type="PROSITE" id="PS50878"/>
    </source>
</evidence>
<dbReference type="InterPro" id="IPR043502">
    <property type="entry name" value="DNA/RNA_pol_sf"/>
</dbReference>
<proteinExistence type="inferred from homology"/>
<protein>
    <recommendedName>
        <fullName evidence="1">RNA-directed DNA polymerase</fullName>
        <ecNumber evidence="1">2.7.7.49</ecNumber>
    </recommendedName>
</protein>
<dbReference type="EC" id="2.7.7.49" evidence="1"/>
<evidence type="ECO:0000256" key="3">
    <source>
        <dbReference type="ARBA" id="ARBA00022695"/>
    </source>
</evidence>
<keyword evidence="2" id="KW-0808">Transferase</keyword>
<dbReference type="InterPro" id="IPR000123">
    <property type="entry name" value="Reverse_transcriptase_msDNA"/>
</dbReference>
<evidence type="ECO:0000256" key="6">
    <source>
        <dbReference type="ARBA" id="ARBA00022918"/>
    </source>
</evidence>
<keyword evidence="5" id="KW-0460">Magnesium</keyword>
<evidence type="ECO:0000313" key="12">
    <source>
        <dbReference type="Proteomes" id="UP000651475"/>
    </source>
</evidence>
<dbReference type="InterPro" id="IPR051083">
    <property type="entry name" value="GrpII_Intron_Splice-Mob/Def"/>
</dbReference>
<evidence type="ECO:0000256" key="4">
    <source>
        <dbReference type="ARBA" id="ARBA00022723"/>
    </source>
</evidence>
<name>A0ABR7DJA6_9BACT</name>
<accession>A0ABR7DJA6</accession>
<dbReference type="InterPro" id="IPR000477">
    <property type="entry name" value="RT_dom"/>
</dbReference>
<keyword evidence="6" id="KW-0695">RNA-directed DNA polymerase</keyword>
<dbReference type="PROSITE" id="PS50878">
    <property type="entry name" value="RT_POL"/>
    <property type="match status" value="1"/>
</dbReference>
<dbReference type="RefSeq" id="WP_186928211.1">
    <property type="nucleotide sequence ID" value="NZ_JACOOJ010000002.1"/>
</dbReference>
<dbReference type="PANTHER" id="PTHR34047">
    <property type="entry name" value="NUCLEAR INTRON MATURASE 1, MITOCHONDRIAL-RELATED"/>
    <property type="match status" value="1"/>
</dbReference>
<evidence type="ECO:0000256" key="5">
    <source>
        <dbReference type="ARBA" id="ARBA00022842"/>
    </source>
</evidence>
<reference evidence="11 12" key="1">
    <citation type="submission" date="2020-08" db="EMBL/GenBank/DDBJ databases">
        <title>Genome public.</title>
        <authorList>
            <person name="Liu C."/>
            <person name="Sun Q."/>
        </authorList>
    </citation>
    <scope>NUCLEOTIDE SEQUENCE [LARGE SCALE GENOMIC DNA]</scope>
    <source>
        <strain evidence="11 12">NSJ-79</strain>
    </source>
</reference>
<feature type="domain" description="Reverse transcriptase" evidence="10">
    <location>
        <begin position="52"/>
        <end position="279"/>
    </location>
</feature>
<dbReference type="CDD" id="cd01651">
    <property type="entry name" value="RT_G2_intron"/>
    <property type="match status" value="1"/>
</dbReference>
<keyword evidence="12" id="KW-1185">Reference proteome</keyword>
<gene>
    <name evidence="11" type="ORF">H8S65_01565</name>
</gene>
<comment type="similarity">
    <text evidence="8">Belongs to the bacterial reverse transcriptase family.</text>
</comment>